<evidence type="ECO:0000256" key="1">
    <source>
        <dbReference type="ARBA" id="ARBA00023015"/>
    </source>
</evidence>
<keyword evidence="3" id="KW-0804">Transcription</keyword>
<gene>
    <name evidence="6" type="ORF">GCM10023094_33320</name>
</gene>
<evidence type="ECO:0000259" key="5">
    <source>
        <dbReference type="PROSITE" id="PS51078"/>
    </source>
</evidence>
<evidence type="ECO:0000256" key="2">
    <source>
        <dbReference type="ARBA" id="ARBA00023125"/>
    </source>
</evidence>
<evidence type="ECO:0000313" key="6">
    <source>
        <dbReference type="EMBL" id="GAA4482759.1"/>
    </source>
</evidence>
<dbReference type="PROSITE" id="PS51077">
    <property type="entry name" value="HTH_ICLR"/>
    <property type="match status" value="1"/>
</dbReference>
<evidence type="ECO:0000256" key="3">
    <source>
        <dbReference type="ARBA" id="ARBA00023163"/>
    </source>
</evidence>
<dbReference type="SUPFAM" id="SSF46785">
    <property type="entry name" value="Winged helix' DNA-binding domain"/>
    <property type="match status" value="1"/>
</dbReference>
<feature type="domain" description="HTH iclR-type" evidence="4">
    <location>
        <begin position="17"/>
        <end position="80"/>
    </location>
</feature>
<reference evidence="7" key="1">
    <citation type="journal article" date="2019" name="Int. J. Syst. Evol. Microbiol.">
        <title>The Global Catalogue of Microorganisms (GCM) 10K type strain sequencing project: providing services to taxonomists for standard genome sequencing and annotation.</title>
        <authorList>
            <consortium name="The Broad Institute Genomics Platform"/>
            <consortium name="The Broad Institute Genome Sequencing Center for Infectious Disease"/>
            <person name="Wu L."/>
            <person name="Ma J."/>
        </authorList>
    </citation>
    <scope>NUCLEOTIDE SEQUENCE [LARGE SCALE GENOMIC DNA]</scope>
    <source>
        <strain evidence="7">JCM 32206</strain>
    </source>
</reference>
<dbReference type="PANTHER" id="PTHR30136:SF24">
    <property type="entry name" value="HTH-TYPE TRANSCRIPTIONAL REPRESSOR ALLR"/>
    <property type="match status" value="1"/>
</dbReference>
<dbReference type="EMBL" id="BAABFB010000050">
    <property type="protein sequence ID" value="GAA4482759.1"/>
    <property type="molecule type" value="Genomic_DNA"/>
</dbReference>
<dbReference type="Pfam" id="PF01614">
    <property type="entry name" value="IclR_C"/>
    <property type="match status" value="1"/>
</dbReference>
<evidence type="ECO:0000259" key="4">
    <source>
        <dbReference type="PROSITE" id="PS51077"/>
    </source>
</evidence>
<dbReference type="Pfam" id="PF09339">
    <property type="entry name" value="HTH_IclR"/>
    <property type="match status" value="1"/>
</dbReference>
<organism evidence="6 7">
    <name type="scientific">Rhodococcus olei</name>
    <dbReference type="NCBI Taxonomy" id="2161675"/>
    <lineage>
        <taxon>Bacteria</taxon>
        <taxon>Bacillati</taxon>
        <taxon>Actinomycetota</taxon>
        <taxon>Actinomycetes</taxon>
        <taxon>Mycobacteriales</taxon>
        <taxon>Nocardiaceae</taxon>
        <taxon>Rhodococcus</taxon>
    </lineage>
</organism>
<evidence type="ECO:0000313" key="7">
    <source>
        <dbReference type="Proteomes" id="UP001501183"/>
    </source>
</evidence>
<feature type="domain" description="IclR-ED" evidence="5">
    <location>
        <begin position="81"/>
        <end position="304"/>
    </location>
</feature>
<dbReference type="InterPro" id="IPR005471">
    <property type="entry name" value="Tscrpt_reg_IclR_N"/>
</dbReference>
<dbReference type="InterPro" id="IPR036390">
    <property type="entry name" value="WH_DNA-bd_sf"/>
</dbReference>
<comment type="caution">
    <text evidence="6">The sequence shown here is derived from an EMBL/GenBank/DDBJ whole genome shotgun (WGS) entry which is preliminary data.</text>
</comment>
<dbReference type="InterPro" id="IPR036388">
    <property type="entry name" value="WH-like_DNA-bd_sf"/>
</dbReference>
<dbReference type="InterPro" id="IPR050707">
    <property type="entry name" value="HTH_MetabolicPath_Reg"/>
</dbReference>
<dbReference type="PANTHER" id="PTHR30136">
    <property type="entry name" value="HELIX-TURN-HELIX TRANSCRIPTIONAL REGULATOR, ICLR FAMILY"/>
    <property type="match status" value="1"/>
</dbReference>
<dbReference type="Gene3D" id="1.10.10.10">
    <property type="entry name" value="Winged helix-like DNA-binding domain superfamily/Winged helix DNA-binding domain"/>
    <property type="match status" value="1"/>
</dbReference>
<dbReference type="SMART" id="SM00346">
    <property type="entry name" value="HTH_ICLR"/>
    <property type="match status" value="1"/>
</dbReference>
<keyword evidence="1" id="KW-0805">Transcription regulation</keyword>
<sequence>MDDARRAGAREGLERTSPPTARVVRLLDFMVAHPGERFGLAELSRRCDVSKPTCLGIVTELVAGGYLTREARGKTYGLGPALIPAGRAAQHALSAGPTVRPHLEELSRRFGAICTASTVVDDKIVVVEIVTPPGMRAPAKVGQMYPFAPPVGLMYLVWEPDEELDRWLAREPVLPVELDREHLRRVAADCRASGYLVEGMSPEMMRLHSLMAGAVARDLPADVRYLLGEMVATLGERMYHGEMLRDSAQSHRVSLIAAPTFDADARQVLVLNMYVEREITNAEIVTLGSALGEVGERITAESGGRDPFVSLRGK</sequence>
<dbReference type="Proteomes" id="UP001501183">
    <property type="component" value="Unassembled WGS sequence"/>
</dbReference>
<dbReference type="Gene3D" id="3.30.450.40">
    <property type="match status" value="1"/>
</dbReference>
<protein>
    <submittedName>
        <fullName evidence="6">Helix-turn-helix domain-containing protein</fullName>
    </submittedName>
</protein>
<keyword evidence="2" id="KW-0238">DNA-binding</keyword>
<dbReference type="PROSITE" id="PS51078">
    <property type="entry name" value="ICLR_ED"/>
    <property type="match status" value="1"/>
</dbReference>
<keyword evidence="7" id="KW-1185">Reference proteome</keyword>
<name>A0ABP8P9S0_9NOCA</name>
<dbReference type="InterPro" id="IPR029016">
    <property type="entry name" value="GAF-like_dom_sf"/>
</dbReference>
<dbReference type="SUPFAM" id="SSF55781">
    <property type="entry name" value="GAF domain-like"/>
    <property type="match status" value="1"/>
</dbReference>
<proteinExistence type="predicted"/>
<accession>A0ABP8P9S0</accession>
<dbReference type="InterPro" id="IPR014757">
    <property type="entry name" value="Tscrpt_reg_IclR_C"/>
</dbReference>
<dbReference type="RefSeq" id="WP_345347225.1">
    <property type="nucleotide sequence ID" value="NZ_BAABFB010000050.1"/>
</dbReference>